<feature type="transmembrane region" description="Helical" evidence="6">
    <location>
        <begin position="59"/>
        <end position="78"/>
    </location>
</feature>
<dbReference type="Pfam" id="PF13000">
    <property type="entry name" value="Acatn"/>
    <property type="match status" value="2"/>
</dbReference>
<dbReference type="SUPFAM" id="SSF103473">
    <property type="entry name" value="MFS general substrate transporter"/>
    <property type="match status" value="1"/>
</dbReference>
<dbReference type="InterPro" id="IPR004752">
    <property type="entry name" value="AmpG_permease/AT-1"/>
</dbReference>
<sequence length="556" mass="58274">MAKVSRRSRPPSSPTPDAEKSAHEPVRQASVPRCQSGGRAVGNGTAASHARPKGLRDELGSVVILVVLYMMQGVPLGLTMGAMPFLLQARASYTAIGVFSVASYPYSFKLLWSPVVDSVYSLAFGRRKSWVVPVQIASAVLMLLSARWAEARLDAADIGAVTALFFFLVLLAATQDIAVDGWALTLLSRHNIGYASTCQTVGMNLGYFASFTVFLALNDAGFCNRYLRGHPLPAGLLSLGAYLRAWGWAYLAITLAIAALKSERNFQPRDVEDAGGEAVDSGGSLGSLKAAYAQLAGVTALPAVRQLSLVLLVFRLGVLPAEQAAPLKLLEKGVSKEALAGLVLLEFPIEVVSALVAGRWAASASAVRPFLAGYKLRLGMAAVVTTLVYYFPRGAASLGDHPAAFAALAAAGVATSFTSTLMFTALGSFYNRISDPGMGGAYLTLLNTIANMGVILPKLLMFALVDLLTVRRCDGPDGPSASFAALPCPAAAKTLAGGGGACAAAGGTCAVTHDGYYLLSYAAVGLGAALYIWLSRSLMRLEALPIEAWRAESRTL</sequence>
<evidence type="ECO:0000256" key="5">
    <source>
        <dbReference type="SAM" id="MobiDB-lite"/>
    </source>
</evidence>
<comment type="caution">
    <text evidence="7">The sequence shown here is derived from an EMBL/GenBank/DDBJ whole genome shotgun (WGS) entry which is preliminary data.</text>
</comment>
<comment type="subcellular location">
    <subcellularLocation>
        <location evidence="1">Membrane</location>
        <topology evidence="1">Multi-pass membrane protein</topology>
    </subcellularLocation>
</comment>
<keyword evidence="3 6" id="KW-1133">Transmembrane helix</keyword>
<feature type="transmembrane region" description="Helical" evidence="6">
    <location>
        <begin position="403"/>
        <end position="430"/>
    </location>
</feature>
<feature type="compositionally biased region" description="Basic and acidic residues" evidence="5">
    <location>
        <begin position="17"/>
        <end position="26"/>
    </location>
</feature>
<reference evidence="7 8" key="1">
    <citation type="journal article" date="2024" name="Nat. Commun.">
        <title>Phylogenomics reveals the evolutionary origins of lichenization in chlorophyte algae.</title>
        <authorList>
            <person name="Puginier C."/>
            <person name="Libourel C."/>
            <person name="Otte J."/>
            <person name="Skaloud P."/>
            <person name="Haon M."/>
            <person name="Grisel S."/>
            <person name="Petersen M."/>
            <person name="Berrin J.G."/>
            <person name="Delaux P.M."/>
            <person name="Dal Grande F."/>
            <person name="Keller J."/>
        </authorList>
    </citation>
    <scope>NUCLEOTIDE SEQUENCE [LARGE SCALE GENOMIC DNA]</scope>
    <source>
        <strain evidence="7 8">SAG 245.80</strain>
    </source>
</reference>
<dbReference type="PANTHER" id="PTHR12778:SF9">
    <property type="entry name" value="ACETYL-COENZYME A TRANSPORTER 1"/>
    <property type="match status" value="1"/>
</dbReference>
<organism evidence="7 8">
    <name type="scientific">Elliptochloris bilobata</name>
    <dbReference type="NCBI Taxonomy" id="381761"/>
    <lineage>
        <taxon>Eukaryota</taxon>
        <taxon>Viridiplantae</taxon>
        <taxon>Chlorophyta</taxon>
        <taxon>core chlorophytes</taxon>
        <taxon>Trebouxiophyceae</taxon>
        <taxon>Trebouxiophyceae incertae sedis</taxon>
        <taxon>Elliptochloris clade</taxon>
        <taxon>Elliptochloris</taxon>
    </lineage>
</organism>
<keyword evidence="4 6" id="KW-0472">Membrane</keyword>
<protein>
    <recommendedName>
        <fullName evidence="9">Acetyl-coenzyme A transporter</fullName>
    </recommendedName>
</protein>
<feature type="transmembrane region" description="Helical" evidence="6">
    <location>
        <begin position="442"/>
        <end position="465"/>
    </location>
</feature>
<dbReference type="Proteomes" id="UP001445335">
    <property type="component" value="Unassembled WGS sequence"/>
</dbReference>
<evidence type="ECO:0008006" key="9">
    <source>
        <dbReference type="Google" id="ProtNLM"/>
    </source>
</evidence>
<feature type="transmembrane region" description="Helical" evidence="6">
    <location>
        <begin position="237"/>
        <end position="260"/>
    </location>
</feature>
<evidence type="ECO:0000256" key="2">
    <source>
        <dbReference type="ARBA" id="ARBA00022692"/>
    </source>
</evidence>
<dbReference type="GO" id="GO:0008521">
    <property type="term" value="F:acetyl-CoA transmembrane transporter activity"/>
    <property type="evidence" value="ECO:0007669"/>
    <property type="project" value="InterPro"/>
</dbReference>
<accession>A0AAW1S235</accession>
<feature type="transmembrane region" description="Helical" evidence="6">
    <location>
        <begin position="90"/>
        <end position="108"/>
    </location>
</feature>
<dbReference type="GO" id="GO:0016020">
    <property type="term" value="C:membrane"/>
    <property type="evidence" value="ECO:0007669"/>
    <property type="project" value="UniProtKB-SubCell"/>
</dbReference>
<feature type="region of interest" description="Disordered" evidence="5">
    <location>
        <begin position="1"/>
        <end position="52"/>
    </location>
</feature>
<evidence type="ECO:0000256" key="1">
    <source>
        <dbReference type="ARBA" id="ARBA00004141"/>
    </source>
</evidence>
<evidence type="ECO:0000313" key="8">
    <source>
        <dbReference type="Proteomes" id="UP001445335"/>
    </source>
</evidence>
<dbReference type="EMBL" id="JALJOU010000015">
    <property type="protein sequence ID" value="KAK9839657.1"/>
    <property type="molecule type" value="Genomic_DNA"/>
</dbReference>
<dbReference type="InterPro" id="IPR024371">
    <property type="entry name" value="AcetylCoA_trans_1-like"/>
</dbReference>
<dbReference type="GO" id="GO:0035348">
    <property type="term" value="P:acetyl-CoA transmembrane transport"/>
    <property type="evidence" value="ECO:0007669"/>
    <property type="project" value="InterPro"/>
</dbReference>
<evidence type="ECO:0000313" key="7">
    <source>
        <dbReference type="EMBL" id="KAK9839657.1"/>
    </source>
</evidence>
<proteinExistence type="predicted"/>
<gene>
    <name evidence="7" type="ORF">WJX81_004023</name>
</gene>
<feature type="transmembrane region" description="Helical" evidence="6">
    <location>
        <begin position="194"/>
        <end position="217"/>
    </location>
</feature>
<evidence type="ECO:0000256" key="3">
    <source>
        <dbReference type="ARBA" id="ARBA00022989"/>
    </source>
</evidence>
<keyword evidence="8" id="KW-1185">Reference proteome</keyword>
<feature type="transmembrane region" description="Helical" evidence="6">
    <location>
        <begin position="129"/>
        <end position="149"/>
    </location>
</feature>
<keyword evidence="2 6" id="KW-0812">Transmembrane</keyword>
<name>A0AAW1S235_9CHLO</name>
<feature type="transmembrane region" description="Helical" evidence="6">
    <location>
        <begin position="516"/>
        <end position="534"/>
    </location>
</feature>
<dbReference type="AlphaFoldDB" id="A0AAW1S235"/>
<evidence type="ECO:0000256" key="6">
    <source>
        <dbReference type="SAM" id="Phobius"/>
    </source>
</evidence>
<feature type="transmembrane region" description="Helical" evidence="6">
    <location>
        <begin position="374"/>
        <end position="391"/>
    </location>
</feature>
<evidence type="ECO:0000256" key="4">
    <source>
        <dbReference type="ARBA" id="ARBA00023136"/>
    </source>
</evidence>
<dbReference type="InterPro" id="IPR036259">
    <property type="entry name" value="MFS_trans_sf"/>
</dbReference>
<dbReference type="PANTHER" id="PTHR12778">
    <property type="entry name" value="SOLUTE CARRIER FAMILY 33 ACETYL-COA TRANSPORTER -RELATED"/>
    <property type="match status" value="1"/>
</dbReference>